<evidence type="ECO:0000256" key="2">
    <source>
        <dbReference type="SAM" id="SignalP"/>
    </source>
</evidence>
<dbReference type="Proteomes" id="UP000177068">
    <property type="component" value="Unassembled WGS sequence"/>
</dbReference>
<evidence type="ECO:0000313" key="3">
    <source>
        <dbReference type="EMBL" id="OHB05092.1"/>
    </source>
</evidence>
<feature type="chain" id="PRO_5009584681" description="DUF5667 domain-containing protein" evidence="2">
    <location>
        <begin position="23"/>
        <end position="244"/>
    </location>
</feature>
<proteinExistence type="predicted"/>
<dbReference type="AlphaFoldDB" id="A0A1G2U800"/>
<keyword evidence="1" id="KW-0175">Coiled coil</keyword>
<sequence>MKNAVKTLIFMVFAFIAITTFAQQKTTIWYGNEKVTYVISDMPAVPERLGVVDGIISNAYICKNVREVFLSNVVVFHDSILSKVSIGESTNDAVAGSYFIILDKTIDSVLVAGLNAGKSMILRAPERLNLSQQGKLVKTYAMGLKEEERDILKKINAEKYFSPDAKKAKRAKVKGLKSELALLKEENRGALATFAQNVRESNGVIAVVYSVNTVEAFMAGKIDTSFGKVKLANTSQDNVPRPVK</sequence>
<evidence type="ECO:0000313" key="4">
    <source>
        <dbReference type="Proteomes" id="UP000177068"/>
    </source>
</evidence>
<reference evidence="3 4" key="1">
    <citation type="journal article" date="2016" name="Nat. Commun.">
        <title>Thousands of microbial genomes shed light on interconnected biogeochemical processes in an aquifer system.</title>
        <authorList>
            <person name="Anantharaman K."/>
            <person name="Brown C.T."/>
            <person name="Hug L.A."/>
            <person name="Sharon I."/>
            <person name="Castelle C.J."/>
            <person name="Probst A.J."/>
            <person name="Thomas B.C."/>
            <person name="Singh A."/>
            <person name="Wilkins M.J."/>
            <person name="Karaoz U."/>
            <person name="Brodie E.L."/>
            <person name="Williams K.H."/>
            <person name="Hubbard S.S."/>
            <person name="Banfield J.F."/>
        </authorList>
    </citation>
    <scope>NUCLEOTIDE SEQUENCE [LARGE SCALE GENOMIC DNA]</scope>
</reference>
<gene>
    <name evidence="3" type="ORF">A3A26_00600</name>
</gene>
<evidence type="ECO:0000256" key="1">
    <source>
        <dbReference type="SAM" id="Coils"/>
    </source>
</evidence>
<comment type="caution">
    <text evidence="3">The sequence shown here is derived from an EMBL/GenBank/DDBJ whole genome shotgun (WGS) entry which is preliminary data.</text>
</comment>
<feature type="signal peptide" evidence="2">
    <location>
        <begin position="1"/>
        <end position="22"/>
    </location>
</feature>
<keyword evidence="2" id="KW-0732">Signal</keyword>
<dbReference type="EMBL" id="MHWG01000022">
    <property type="protein sequence ID" value="OHB05092.1"/>
    <property type="molecule type" value="Genomic_DNA"/>
</dbReference>
<accession>A0A1G2U800</accession>
<protein>
    <recommendedName>
        <fullName evidence="5">DUF5667 domain-containing protein</fullName>
    </recommendedName>
</protein>
<organism evidence="3 4">
    <name type="scientific">Candidatus Zambryskibacteria bacterium RIFCSPLOWO2_01_FULL_47_14</name>
    <dbReference type="NCBI Taxonomy" id="1802763"/>
    <lineage>
        <taxon>Bacteria</taxon>
        <taxon>Candidatus Zambryskiibacteriota</taxon>
    </lineage>
</organism>
<feature type="coiled-coil region" evidence="1">
    <location>
        <begin position="166"/>
        <end position="193"/>
    </location>
</feature>
<name>A0A1G2U800_9BACT</name>
<evidence type="ECO:0008006" key="5">
    <source>
        <dbReference type="Google" id="ProtNLM"/>
    </source>
</evidence>